<evidence type="ECO:0000313" key="2">
    <source>
        <dbReference type="Proteomes" id="UP000188947"/>
    </source>
</evidence>
<name>A0A1V3U376_ELIME</name>
<dbReference type="PROSITE" id="PS51257">
    <property type="entry name" value="PROKAR_LIPOPROTEIN"/>
    <property type="match status" value="1"/>
</dbReference>
<organism evidence="1 2">
    <name type="scientific">Elizabethkingia meningoseptica</name>
    <name type="common">Chryseobacterium meningosepticum</name>
    <dbReference type="NCBI Taxonomy" id="238"/>
    <lineage>
        <taxon>Bacteria</taxon>
        <taxon>Pseudomonadati</taxon>
        <taxon>Bacteroidota</taxon>
        <taxon>Flavobacteriia</taxon>
        <taxon>Flavobacteriales</taxon>
        <taxon>Weeksellaceae</taxon>
        <taxon>Elizabethkingia</taxon>
    </lineage>
</organism>
<gene>
    <name evidence="1" type="ORF">BMF97_08230</name>
</gene>
<dbReference type="EMBL" id="MPOG01000008">
    <property type="protein sequence ID" value="OOH96325.1"/>
    <property type="molecule type" value="Genomic_DNA"/>
</dbReference>
<keyword evidence="2" id="KW-1185">Reference proteome</keyword>
<proteinExistence type="predicted"/>
<reference evidence="1 2" key="1">
    <citation type="submission" date="2016-11" db="EMBL/GenBank/DDBJ databases">
        <title>Genome sequence and comparative genomic analysis of clinical strain Elizabethkingia meningoseptica 61421 PRCM.</title>
        <authorList>
            <person name="Wang M."/>
            <person name="Hu S."/>
            <person name="Cao L."/>
            <person name="Jiang T."/>
            <person name="Zhou Y."/>
            <person name="Ming D."/>
        </authorList>
    </citation>
    <scope>NUCLEOTIDE SEQUENCE [LARGE SCALE GENOMIC DNA]</scope>
    <source>
        <strain evidence="1 2">61421 PRCM</strain>
    </source>
</reference>
<dbReference type="Gene3D" id="1.20.120.930">
    <property type="entry name" value="Uncharacterised protein PF12889, N-terminal DUF3829"/>
    <property type="match status" value="1"/>
</dbReference>
<dbReference type="eggNOG" id="ENOG5032S3P">
    <property type="taxonomic scope" value="Bacteria"/>
</dbReference>
<accession>A0A1V3U376</accession>
<dbReference type="OrthoDB" id="1046005at2"/>
<protein>
    <recommendedName>
        <fullName evidence="3">DUF3829 domain-containing protein</fullName>
    </recommendedName>
</protein>
<dbReference type="STRING" id="238.BBD35_13880"/>
<comment type="caution">
    <text evidence="1">The sequence shown here is derived from an EMBL/GenBank/DDBJ whole genome shotgun (WGS) entry which is preliminary data.</text>
</comment>
<dbReference type="AlphaFoldDB" id="A0A1V3U376"/>
<sequence>MKKMLTIAALAAIPFFMTSCKKDASETAKNGSVEVKDNDADGIIDFNNKFLKQYKYRTSSIESVIKYANDAVTKSTGGNVFIMSHVSTSFESISDKIESVPSGFGKLKGDIEKDFKIFNDTNTAIKSKYDELKSYMSAEDYKDDKGAKAKKIQSEIDAESKNFFEAAERILVKIKPAADAAEEIILKDHPLKKYILSSKAMLGSIDNSYTVLEKQFEAGKYNEAEAQKAYDEVNKLLEANKAQKFETSDSQSKYKGTSYDNLNTSVNNYLDLLRKLMRDSKAAGKITEGDMSTLDSSYNSVISSYNTFVN</sequence>
<dbReference type="RefSeq" id="WP_069214865.1">
    <property type="nucleotide sequence ID" value="NZ_CP016378.1"/>
</dbReference>
<evidence type="ECO:0008006" key="3">
    <source>
        <dbReference type="Google" id="ProtNLM"/>
    </source>
</evidence>
<dbReference type="Proteomes" id="UP000188947">
    <property type="component" value="Unassembled WGS sequence"/>
</dbReference>
<evidence type="ECO:0000313" key="1">
    <source>
        <dbReference type="EMBL" id="OOH96325.1"/>
    </source>
</evidence>